<dbReference type="Proteomes" id="UP001314169">
    <property type="component" value="Chromosome 19"/>
</dbReference>
<feature type="compositionally biased region" description="Gly residues" evidence="1">
    <location>
        <begin position="82"/>
        <end position="91"/>
    </location>
</feature>
<protein>
    <submittedName>
        <fullName evidence="2">Uncharacterized protein</fullName>
    </submittedName>
</protein>
<dbReference type="EMBL" id="OY882876">
    <property type="protein sequence ID" value="CAK6440263.1"/>
    <property type="molecule type" value="Genomic_DNA"/>
</dbReference>
<feature type="compositionally biased region" description="Pro residues" evidence="1">
    <location>
        <begin position="44"/>
        <end position="53"/>
    </location>
</feature>
<gene>
    <name evidence="2" type="ORF">MPIPNATIZW_LOCUS8569</name>
</gene>
<evidence type="ECO:0000256" key="1">
    <source>
        <dbReference type="SAM" id="MobiDB-lite"/>
    </source>
</evidence>
<feature type="region of interest" description="Disordered" evidence="1">
    <location>
        <begin position="15"/>
        <end position="117"/>
    </location>
</feature>
<evidence type="ECO:0000313" key="3">
    <source>
        <dbReference type="Proteomes" id="UP001314169"/>
    </source>
</evidence>
<sequence length="117" mass="11856">MKTFLKPELCTVLPPSKPYGIGGENDLRGGSLGKSGFAGLTSPGAPPPSPLPEAAPMSQLHSHHRTCGLTPAAGPCRQWSTGGAGVSGEGGVRMCPEVHLPPRLGLPAGPPLTMEPS</sequence>
<accession>A0ABN9ZQQ1</accession>
<evidence type="ECO:0000313" key="2">
    <source>
        <dbReference type="EMBL" id="CAK6440263.1"/>
    </source>
</evidence>
<organism evidence="2 3">
    <name type="scientific">Pipistrellus nathusii</name>
    <name type="common">Nathusius' pipistrelle</name>
    <dbReference type="NCBI Taxonomy" id="59473"/>
    <lineage>
        <taxon>Eukaryota</taxon>
        <taxon>Metazoa</taxon>
        <taxon>Chordata</taxon>
        <taxon>Craniata</taxon>
        <taxon>Vertebrata</taxon>
        <taxon>Euteleostomi</taxon>
        <taxon>Mammalia</taxon>
        <taxon>Eutheria</taxon>
        <taxon>Laurasiatheria</taxon>
        <taxon>Chiroptera</taxon>
        <taxon>Yangochiroptera</taxon>
        <taxon>Vespertilionidae</taxon>
        <taxon>Pipistrellus</taxon>
    </lineage>
</organism>
<proteinExistence type="predicted"/>
<keyword evidence="3" id="KW-1185">Reference proteome</keyword>
<reference evidence="2" key="1">
    <citation type="submission" date="2023-12" db="EMBL/GenBank/DDBJ databases">
        <authorList>
            <person name="Brown T."/>
        </authorList>
    </citation>
    <scope>NUCLEOTIDE SEQUENCE</scope>
</reference>
<name>A0ABN9ZQQ1_PIPNA</name>